<dbReference type="Pfam" id="PF26033">
    <property type="entry name" value="DUF8009"/>
    <property type="match status" value="1"/>
</dbReference>
<dbReference type="EMBL" id="JABURA010000003">
    <property type="protein sequence ID" value="NUB93821.1"/>
    <property type="molecule type" value="Genomic_DNA"/>
</dbReference>
<organism evidence="2 3">
    <name type="scientific">Haloterrigena gelatinilytica</name>
    <dbReference type="NCBI Taxonomy" id="2741724"/>
    <lineage>
        <taxon>Archaea</taxon>
        <taxon>Methanobacteriati</taxon>
        <taxon>Methanobacteriota</taxon>
        <taxon>Stenosarchaea group</taxon>
        <taxon>Halobacteria</taxon>
        <taxon>Halobacteriales</taxon>
        <taxon>Natrialbaceae</taxon>
        <taxon>Haloterrigena</taxon>
    </lineage>
</organism>
<feature type="domain" description="DUF8009" evidence="1">
    <location>
        <begin position="9"/>
        <end position="158"/>
    </location>
</feature>
<name>A0A8J8KHT5_9EURY</name>
<reference evidence="2" key="1">
    <citation type="submission" date="2020-06" db="EMBL/GenBank/DDBJ databases">
        <title>Haloterrigena sp. nov., an extremely halophilic archaeon isolated from a saline sediment.</title>
        <authorList>
            <person name="Liu B.-B."/>
        </authorList>
    </citation>
    <scope>NUCLEOTIDE SEQUENCE</scope>
    <source>
        <strain evidence="2">SYSU A121-1</strain>
    </source>
</reference>
<sequence>MTSPEPQAVAARIETVVVDPTNVVEAFKQNRDDEAEHRRHVLRISPPFESDVKAVPHVLDDRDSPSDVDSTAIHLRPEAFVSVRGDYDRYRTRISIPTRQESRSIAHSDYGENVDTETVEAYHTTAMEAWEECVRTSLVDEILLLPDPKPENEVWIDVQYEDR</sequence>
<dbReference type="AlphaFoldDB" id="A0A8J8KHT5"/>
<dbReference type="RefSeq" id="WP_174703464.1">
    <property type="nucleotide sequence ID" value="NZ_JABURA010000003.1"/>
</dbReference>
<comment type="caution">
    <text evidence="2">The sequence shown here is derived from an EMBL/GenBank/DDBJ whole genome shotgun (WGS) entry which is preliminary data.</text>
</comment>
<gene>
    <name evidence="2" type="ORF">HT576_22875</name>
</gene>
<dbReference type="OrthoDB" id="203863at2157"/>
<dbReference type="Proteomes" id="UP000728647">
    <property type="component" value="Unassembled WGS sequence"/>
</dbReference>
<accession>A0A8J8KHT5</accession>
<protein>
    <recommendedName>
        <fullName evidence="1">DUF8009 domain-containing protein</fullName>
    </recommendedName>
</protein>
<dbReference type="InterPro" id="IPR058322">
    <property type="entry name" value="DUF8009"/>
</dbReference>
<evidence type="ECO:0000259" key="1">
    <source>
        <dbReference type="Pfam" id="PF26033"/>
    </source>
</evidence>
<evidence type="ECO:0000313" key="2">
    <source>
        <dbReference type="EMBL" id="NUB93821.1"/>
    </source>
</evidence>
<evidence type="ECO:0000313" key="3">
    <source>
        <dbReference type="Proteomes" id="UP000728647"/>
    </source>
</evidence>
<proteinExistence type="predicted"/>